<evidence type="ECO:0000256" key="1">
    <source>
        <dbReference type="SAM" id="MobiDB-lite"/>
    </source>
</evidence>
<gene>
    <name evidence="2" type="ORF">g.24237</name>
</gene>
<feature type="region of interest" description="Disordered" evidence="1">
    <location>
        <begin position="57"/>
        <end position="82"/>
    </location>
</feature>
<name>A0A1B6JNS6_9HEMI</name>
<proteinExistence type="predicted"/>
<evidence type="ECO:0000313" key="2">
    <source>
        <dbReference type="EMBL" id="JAT00733.1"/>
    </source>
</evidence>
<reference evidence="2" key="1">
    <citation type="submission" date="2015-11" db="EMBL/GenBank/DDBJ databases">
        <title>De novo transcriptome assembly of four potential Pierce s Disease insect vectors from Arizona vineyards.</title>
        <authorList>
            <person name="Tassone E.E."/>
        </authorList>
    </citation>
    <scope>NUCLEOTIDE SEQUENCE</scope>
</reference>
<dbReference type="EMBL" id="GECU01006974">
    <property type="protein sequence ID" value="JAT00733.1"/>
    <property type="molecule type" value="Transcribed_RNA"/>
</dbReference>
<feature type="non-terminal residue" evidence="2">
    <location>
        <position position="111"/>
    </location>
</feature>
<accession>A0A1B6JNS6</accession>
<feature type="non-terminal residue" evidence="2">
    <location>
        <position position="1"/>
    </location>
</feature>
<dbReference type="AlphaFoldDB" id="A0A1B6JNS6"/>
<sequence>TYGIVEKGEAEEAADGCRKCNVTKRGSQRYPQSTLLNSLLTALYAVDPPHASSKRFTVNENTTQKNGGKSKSQITDLQISPSQTSHLQITDLQISPSQTSHLQITDLQISP</sequence>
<organism evidence="2">
    <name type="scientific">Homalodisca liturata</name>
    <dbReference type="NCBI Taxonomy" id="320908"/>
    <lineage>
        <taxon>Eukaryota</taxon>
        <taxon>Metazoa</taxon>
        <taxon>Ecdysozoa</taxon>
        <taxon>Arthropoda</taxon>
        <taxon>Hexapoda</taxon>
        <taxon>Insecta</taxon>
        <taxon>Pterygota</taxon>
        <taxon>Neoptera</taxon>
        <taxon>Paraneoptera</taxon>
        <taxon>Hemiptera</taxon>
        <taxon>Auchenorrhyncha</taxon>
        <taxon>Membracoidea</taxon>
        <taxon>Cicadellidae</taxon>
        <taxon>Cicadellinae</taxon>
        <taxon>Proconiini</taxon>
        <taxon>Homalodisca</taxon>
    </lineage>
</organism>
<protein>
    <submittedName>
        <fullName evidence="2">Uncharacterized protein</fullName>
    </submittedName>
</protein>